<dbReference type="InterPro" id="IPR023753">
    <property type="entry name" value="FAD/NAD-binding_dom"/>
</dbReference>
<dbReference type="GO" id="GO:0016491">
    <property type="term" value="F:oxidoreductase activity"/>
    <property type="evidence" value="ECO:0007669"/>
    <property type="project" value="InterPro"/>
</dbReference>
<gene>
    <name evidence="5" type="ORF">A3C93_01905</name>
</gene>
<dbReference type="PRINTS" id="PR00411">
    <property type="entry name" value="PNDRDTASEI"/>
</dbReference>
<feature type="domain" description="FAD/NAD(P)-binding" evidence="4">
    <location>
        <begin position="5"/>
        <end position="303"/>
    </location>
</feature>
<dbReference type="Pfam" id="PF07992">
    <property type="entry name" value="Pyr_redox_2"/>
    <property type="match status" value="1"/>
</dbReference>
<proteinExistence type="predicted"/>
<dbReference type="SUPFAM" id="SSF51905">
    <property type="entry name" value="FAD/NAD(P)-binding domain"/>
    <property type="match status" value="2"/>
</dbReference>
<dbReference type="PANTHER" id="PTHR43429">
    <property type="entry name" value="PYRIDINE NUCLEOTIDE-DISULFIDE OXIDOREDUCTASE DOMAIN-CONTAINING"/>
    <property type="match status" value="1"/>
</dbReference>
<dbReference type="PANTHER" id="PTHR43429:SF3">
    <property type="entry name" value="NITRITE REDUCTASE [NAD(P)H]"/>
    <property type="match status" value="1"/>
</dbReference>
<name>A0A1G2DAN3_9BACT</name>
<sequence>MQQFNYLIIGAGVAGTTAAETLRGLDAKASIAVVGDEPYDFYSRIALSKENYMLKKLPEEAIWLKKPSFYTEKNIAYFKGRVATSLDSKQKQVALDNGETLGYDKLLLAVGGRPRCWTLPGSDKKGIHYLRKLDDARAIMADFETIKAGLLVGGGFISFELADIMVKRNIKATVMLREPYYWANLLDEESGRLIEDVLKKSGVEILYEEEVVEVLGGEHAESVRTNKGRTIPASFIAVGIGIMDCLAPFKPSGVEVGRGVIADQYLATNIPDVWTAGDCAEYFDVIFGERVQLGNWANAMLQGRSAAQNMFGKKTEFKALSAYTTTGLGMTICFVGDIRVTPEKKVIERGSRASGKYTRIVTFEGRVVGAMQFNMTPELPWISKLITDRRDISSIAAKLADPKEDLRALATAVIPPK</sequence>
<dbReference type="InterPro" id="IPR036188">
    <property type="entry name" value="FAD/NAD-bd_sf"/>
</dbReference>
<comment type="caution">
    <text evidence="5">The sequence shown here is derived from an EMBL/GenBank/DDBJ whole genome shotgun (WGS) entry which is preliminary data.</text>
</comment>
<dbReference type="Proteomes" id="UP000178636">
    <property type="component" value="Unassembled WGS sequence"/>
</dbReference>
<dbReference type="Gene3D" id="3.50.50.60">
    <property type="entry name" value="FAD/NAD(P)-binding domain"/>
    <property type="match status" value="2"/>
</dbReference>
<evidence type="ECO:0000313" key="5">
    <source>
        <dbReference type="EMBL" id="OGZ10684.1"/>
    </source>
</evidence>
<evidence type="ECO:0000259" key="4">
    <source>
        <dbReference type="Pfam" id="PF07992"/>
    </source>
</evidence>
<dbReference type="PRINTS" id="PR00368">
    <property type="entry name" value="FADPNR"/>
</dbReference>
<comment type="cofactor">
    <cofactor evidence="1">
        <name>FAD</name>
        <dbReference type="ChEBI" id="CHEBI:57692"/>
    </cofactor>
</comment>
<dbReference type="STRING" id="1798664.A3C93_01905"/>
<dbReference type="SUPFAM" id="SSF55424">
    <property type="entry name" value="FAD/NAD-linked reductases, dimerisation (C-terminal) domain"/>
    <property type="match status" value="1"/>
</dbReference>
<evidence type="ECO:0000256" key="3">
    <source>
        <dbReference type="ARBA" id="ARBA00022827"/>
    </source>
</evidence>
<keyword evidence="3" id="KW-0274">FAD</keyword>
<evidence type="ECO:0000256" key="1">
    <source>
        <dbReference type="ARBA" id="ARBA00001974"/>
    </source>
</evidence>
<evidence type="ECO:0000313" key="6">
    <source>
        <dbReference type="Proteomes" id="UP000178636"/>
    </source>
</evidence>
<keyword evidence="2" id="KW-0285">Flavoprotein</keyword>
<dbReference type="InterPro" id="IPR050260">
    <property type="entry name" value="FAD-bd_OxRdtase"/>
</dbReference>
<dbReference type="EMBL" id="MHLO01000048">
    <property type="protein sequence ID" value="OGZ10684.1"/>
    <property type="molecule type" value="Genomic_DNA"/>
</dbReference>
<protein>
    <recommendedName>
        <fullName evidence="4">FAD/NAD(P)-binding domain-containing protein</fullName>
    </recommendedName>
</protein>
<dbReference type="Gene3D" id="3.30.390.30">
    <property type="match status" value="1"/>
</dbReference>
<evidence type="ECO:0000256" key="2">
    <source>
        <dbReference type="ARBA" id="ARBA00022630"/>
    </source>
</evidence>
<organism evidence="5 6">
    <name type="scientific">Candidatus Lloydbacteria bacterium RIFCSPHIGHO2_02_FULL_54_17</name>
    <dbReference type="NCBI Taxonomy" id="1798664"/>
    <lineage>
        <taxon>Bacteria</taxon>
        <taxon>Candidatus Lloydiibacteriota</taxon>
    </lineage>
</organism>
<dbReference type="InterPro" id="IPR016156">
    <property type="entry name" value="FAD/NAD-linked_Rdtase_dimer_sf"/>
</dbReference>
<reference evidence="5 6" key="1">
    <citation type="journal article" date="2016" name="Nat. Commun.">
        <title>Thousands of microbial genomes shed light on interconnected biogeochemical processes in an aquifer system.</title>
        <authorList>
            <person name="Anantharaman K."/>
            <person name="Brown C.T."/>
            <person name="Hug L.A."/>
            <person name="Sharon I."/>
            <person name="Castelle C.J."/>
            <person name="Probst A.J."/>
            <person name="Thomas B.C."/>
            <person name="Singh A."/>
            <person name="Wilkins M.J."/>
            <person name="Karaoz U."/>
            <person name="Brodie E.L."/>
            <person name="Williams K.H."/>
            <person name="Hubbard S.S."/>
            <person name="Banfield J.F."/>
        </authorList>
    </citation>
    <scope>NUCLEOTIDE SEQUENCE [LARGE SCALE GENOMIC DNA]</scope>
</reference>
<dbReference type="AlphaFoldDB" id="A0A1G2DAN3"/>
<accession>A0A1G2DAN3</accession>